<dbReference type="PANTHER" id="PTHR43047">
    <property type="entry name" value="TWO-COMPONENT HISTIDINE PROTEIN KINASE"/>
    <property type="match status" value="1"/>
</dbReference>
<dbReference type="Pfam" id="PF00512">
    <property type="entry name" value="HisKA"/>
    <property type="match status" value="1"/>
</dbReference>
<dbReference type="SMART" id="SM00388">
    <property type="entry name" value="HisKA"/>
    <property type="match status" value="1"/>
</dbReference>
<keyword evidence="7" id="KW-0547">Nucleotide-binding</keyword>
<dbReference type="GO" id="GO:0000155">
    <property type="term" value="F:phosphorelay sensor kinase activity"/>
    <property type="evidence" value="ECO:0007669"/>
    <property type="project" value="InterPro"/>
</dbReference>
<dbReference type="RefSeq" id="WP_184618422.1">
    <property type="nucleotide sequence ID" value="NZ_JACHEX010000001.1"/>
</dbReference>
<protein>
    <recommendedName>
        <fullName evidence="3">histidine kinase</fullName>
        <ecNumber evidence="3">2.7.13.3</ecNumber>
    </recommendedName>
</protein>
<accession>A0A841GPI6</accession>
<evidence type="ECO:0000256" key="10">
    <source>
        <dbReference type="ARBA" id="ARBA00023012"/>
    </source>
</evidence>
<dbReference type="InterPro" id="IPR004358">
    <property type="entry name" value="Sig_transdc_His_kin-like_C"/>
</dbReference>
<evidence type="ECO:0000256" key="9">
    <source>
        <dbReference type="ARBA" id="ARBA00022840"/>
    </source>
</evidence>
<dbReference type="CDD" id="cd00075">
    <property type="entry name" value="HATPase"/>
    <property type="match status" value="1"/>
</dbReference>
<keyword evidence="6 14" id="KW-0808">Transferase</keyword>
<evidence type="ECO:0000256" key="5">
    <source>
        <dbReference type="ARBA" id="ARBA00022553"/>
    </source>
</evidence>
<dbReference type="EMBL" id="JACHEX010000001">
    <property type="protein sequence ID" value="MBB6061643.1"/>
    <property type="molecule type" value="Genomic_DNA"/>
</dbReference>
<evidence type="ECO:0000256" key="3">
    <source>
        <dbReference type="ARBA" id="ARBA00012438"/>
    </source>
</evidence>
<evidence type="ECO:0000259" key="12">
    <source>
        <dbReference type="PROSITE" id="PS50109"/>
    </source>
</evidence>
<dbReference type="PROSITE" id="PS50112">
    <property type="entry name" value="PAS"/>
    <property type="match status" value="1"/>
</dbReference>
<dbReference type="PRINTS" id="PR00344">
    <property type="entry name" value="BCTRLSENSOR"/>
</dbReference>
<reference evidence="14 15" key="1">
    <citation type="submission" date="2020-08" db="EMBL/GenBank/DDBJ databases">
        <title>Genomic Encyclopedia of Type Strains, Phase IV (KMG-IV): sequencing the most valuable type-strain genomes for metagenomic binning, comparative biology and taxonomic classification.</title>
        <authorList>
            <person name="Goeker M."/>
        </authorList>
    </citation>
    <scope>NUCLEOTIDE SEQUENCE [LARGE SCALE GENOMIC DNA]</scope>
    <source>
        <strain evidence="14 15">DSM 13481</strain>
    </source>
</reference>
<dbReference type="InterPro" id="IPR000014">
    <property type="entry name" value="PAS"/>
</dbReference>
<keyword evidence="15" id="KW-1185">Reference proteome</keyword>
<name>A0A841GPI6_9BACT</name>
<comment type="caution">
    <text evidence="14">The sequence shown here is derived from an EMBL/GenBank/DDBJ whole genome shotgun (WGS) entry which is preliminary data.</text>
</comment>
<dbReference type="InterPro" id="IPR036890">
    <property type="entry name" value="HATPase_C_sf"/>
</dbReference>
<feature type="domain" description="Histidine kinase" evidence="12">
    <location>
        <begin position="247"/>
        <end position="465"/>
    </location>
</feature>
<evidence type="ECO:0000259" key="13">
    <source>
        <dbReference type="PROSITE" id="PS50112"/>
    </source>
</evidence>
<dbReference type="GO" id="GO:0005524">
    <property type="term" value="F:ATP binding"/>
    <property type="evidence" value="ECO:0007669"/>
    <property type="project" value="UniProtKB-KW"/>
</dbReference>
<dbReference type="Gene3D" id="3.30.565.10">
    <property type="entry name" value="Histidine kinase-like ATPase, C-terminal domain"/>
    <property type="match status" value="1"/>
</dbReference>
<dbReference type="GO" id="GO:0009927">
    <property type="term" value="F:histidine phosphotransfer kinase activity"/>
    <property type="evidence" value="ECO:0007669"/>
    <property type="project" value="TreeGrafter"/>
</dbReference>
<evidence type="ECO:0000256" key="1">
    <source>
        <dbReference type="ARBA" id="ARBA00000085"/>
    </source>
</evidence>
<dbReference type="Pfam" id="PF02518">
    <property type="entry name" value="HATPase_c"/>
    <property type="match status" value="1"/>
</dbReference>
<dbReference type="FunFam" id="3.30.565.10:FF:000006">
    <property type="entry name" value="Sensor histidine kinase WalK"/>
    <property type="match status" value="1"/>
</dbReference>
<keyword evidence="5" id="KW-0597">Phosphoprotein</keyword>
<feature type="domain" description="PAS" evidence="13">
    <location>
        <begin position="138"/>
        <end position="178"/>
    </location>
</feature>
<comment type="subcellular location">
    <subcellularLocation>
        <location evidence="2">Cell membrane</location>
    </subcellularLocation>
</comment>
<dbReference type="Proteomes" id="UP000555828">
    <property type="component" value="Unassembled WGS sequence"/>
</dbReference>
<keyword evidence="10" id="KW-0902">Two-component regulatory system</keyword>
<dbReference type="SUPFAM" id="SSF55781">
    <property type="entry name" value="GAF domain-like"/>
    <property type="match status" value="1"/>
</dbReference>
<dbReference type="SMART" id="SM00387">
    <property type="entry name" value="HATPase_c"/>
    <property type="match status" value="1"/>
</dbReference>
<evidence type="ECO:0000256" key="7">
    <source>
        <dbReference type="ARBA" id="ARBA00022741"/>
    </source>
</evidence>
<dbReference type="InterPro" id="IPR035965">
    <property type="entry name" value="PAS-like_dom_sf"/>
</dbReference>
<dbReference type="FunFam" id="1.10.287.130:FF:000008">
    <property type="entry name" value="Two-component sensor histidine kinase"/>
    <property type="match status" value="1"/>
</dbReference>
<evidence type="ECO:0000256" key="2">
    <source>
        <dbReference type="ARBA" id="ARBA00004236"/>
    </source>
</evidence>
<keyword evidence="4" id="KW-1003">Cell membrane</keyword>
<keyword evidence="8 14" id="KW-0418">Kinase</keyword>
<dbReference type="SUPFAM" id="SSF55785">
    <property type="entry name" value="PYP-like sensor domain (PAS domain)"/>
    <property type="match status" value="1"/>
</dbReference>
<evidence type="ECO:0000256" key="8">
    <source>
        <dbReference type="ARBA" id="ARBA00022777"/>
    </source>
</evidence>
<gene>
    <name evidence="14" type="ORF">HNP65_000065</name>
</gene>
<dbReference type="PANTHER" id="PTHR43047:SF72">
    <property type="entry name" value="OSMOSENSING HISTIDINE PROTEIN KINASE SLN1"/>
    <property type="match status" value="1"/>
</dbReference>
<dbReference type="InterPro" id="IPR036097">
    <property type="entry name" value="HisK_dim/P_sf"/>
</dbReference>
<dbReference type="SUPFAM" id="SSF55874">
    <property type="entry name" value="ATPase domain of HSP90 chaperone/DNA topoisomerase II/histidine kinase"/>
    <property type="match status" value="1"/>
</dbReference>
<proteinExistence type="predicted"/>
<evidence type="ECO:0000256" key="4">
    <source>
        <dbReference type="ARBA" id="ARBA00022475"/>
    </source>
</evidence>
<keyword evidence="9" id="KW-0067">ATP-binding</keyword>
<dbReference type="EC" id="2.7.13.3" evidence="3"/>
<dbReference type="CDD" id="cd00082">
    <property type="entry name" value="HisKA"/>
    <property type="match status" value="1"/>
</dbReference>
<evidence type="ECO:0000313" key="15">
    <source>
        <dbReference type="Proteomes" id="UP000555828"/>
    </source>
</evidence>
<dbReference type="InterPro" id="IPR005467">
    <property type="entry name" value="His_kinase_dom"/>
</dbReference>
<dbReference type="Gene3D" id="3.30.450.40">
    <property type="match status" value="1"/>
</dbReference>
<dbReference type="GO" id="GO:0005886">
    <property type="term" value="C:plasma membrane"/>
    <property type="evidence" value="ECO:0007669"/>
    <property type="project" value="UniProtKB-SubCell"/>
</dbReference>
<dbReference type="InterPro" id="IPR003661">
    <property type="entry name" value="HisK_dim/P_dom"/>
</dbReference>
<evidence type="ECO:0000313" key="14">
    <source>
        <dbReference type="EMBL" id="MBB6061643.1"/>
    </source>
</evidence>
<comment type="catalytic activity">
    <reaction evidence="1">
        <text>ATP + protein L-histidine = ADP + protein N-phospho-L-histidine.</text>
        <dbReference type="EC" id="2.7.13.3"/>
    </reaction>
</comment>
<dbReference type="InterPro" id="IPR003594">
    <property type="entry name" value="HATPase_dom"/>
</dbReference>
<organism evidence="14 15">
    <name type="scientific">Thermosipho japonicus</name>
    <dbReference type="NCBI Taxonomy" id="90323"/>
    <lineage>
        <taxon>Bacteria</taxon>
        <taxon>Thermotogati</taxon>
        <taxon>Thermotogota</taxon>
        <taxon>Thermotogae</taxon>
        <taxon>Thermotogales</taxon>
        <taxon>Fervidobacteriaceae</taxon>
        <taxon>Thermosipho</taxon>
    </lineage>
</organism>
<dbReference type="InterPro" id="IPR029016">
    <property type="entry name" value="GAF-like_dom_sf"/>
</dbReference>
<dbReference type="SUPFAM" id="SSF47384">
    <property type="entry name" value="Homodimeric domain of signal transducing histidine kinase"/>
    <property type="match status" value="1"/>
</dbReference>
<evidence type="ECO:0000256" key="6">
    <source>
        <dbReference type="ARBA" id="ARBA00022679"/>
    </source>
</evidence>
<keyword evidence="11" id="KW-0472">Membrane</keyword>
<sequence length="465" mass="54049">MNLDLLFSSFMHEIGKATSEMEIYKALLNSVKSVLKYEKALVMKEDEVVYYEPEMLDIHKFEDYIAWIKQRLLPAFFSEEDEFIGIIPIVKQNKLLGVILLLTKNEPNNEILNLLQTFAFLTGVTVENLILLDQIKKSEKFMSDVLNSIKEGIFVLNEEGKIEFLNDFAKEILDLDPHINEFLKSAINDERKILTKEFNSHYYTVVKVKFNFSNETKYVVTFNNVTYEIELEKLKQLDKMKTEFVANISHELRTPLTAIKAYTETLLNMEVDRESQREFLETVYEQSERLESLLNDLLDFTLIESGTMELEYSEFDLCELIKEVVENLKQLAEKYNVKINVNCESVFISADKRRIKQAIHNLVDNSIKFSDKSKEERYVNISVKKKEENLSIIIEDNGIGISQEDKEKIFEKFYRGDRSLTYEVPGTGLGLTIVQEIIKLHGGKINVYSTLGKGTTFELVIPYRK</sequence>
<dbReference type="AlphaFoldDB" id="A0A841GPI6"/>
<dbReference type="Gene3D" id="3.30.450.20">
    <property type="entry name" value="PAS domain"/>
    <property type="match status" value="1"/>
</dbReference>
<dbReference type="PROSITE" id="PS50109">
    <property type="entry name" value="HIS_KIN"/>
    <property type="match status" value="1"/>
</dbReference>
<evidence type="ECO:0000256" key="11">
    <source>
        <dbReference type="ARBA" id="ARBA00023136"/>
    </source>
</evidence>
<dbReference type="Gene3D" id="1.10.287.130">
    <property type="match status" value="1"/>
</dbReference>